<dbReference type="Gene3D" id="2.130.10.10">
    <property type="entry name" value="YVTN repeat-like/Quinoprotein amine dehydrogenase"/>
    <property type="match status" value="2"/>
</dbReference>
<dbReference type="InterPro" id="IPR011047">
    <property type="entry name" value="Quinoprotein_ADH-like_sf"/>
</dbReference>
<keyword evidence="3" id="KW-1185">Reference proteome</keyword>
<dbReference type="Pfam" id="PF13360">
    <property type="entry name" value="PQQ_2"/>
    <property type="match status" value="2"/>
</dbReference>
<accession>A0ABP4ZYN6</accession>
<dbReference type="SMART" id="SM00564">
    <property type="entry name" value="PQQ"/>
    <property type="match status" value="3"/>
</dbReference>
<dbReference type="PANTHER" id="PTHR34512">
    <property type="entry name" value="CELL SURFACE PROTEIN"/>
    <property type="match status" value="1"/>
</dbReference>
<feature type="domain" description="Pyrrolo-quinoline quinone repeat" evidence="1">
    <location>
        <begin position="120"/>
        <end position="187"/>
    </location>
</feature>
<dbReference type="RefSeq" id="WP_344105858.1">
    <property type="nucleotide sequence ID" value="NZ_BAAANL010000009.1"/>
</dbReference>
<organism evidence="2 3">
    <name type="scientific">Myceligenerans crystallogenes</name>
    <dbReference type="NCBI Taxonomy" id="316335"/>
    <lineage>
        <taxon>Bacteria</taxon>
        <taxon>Bacillati</taxon>
        <taxon>Actinomycetota</taxon>
        <taxon>Actinomycetes</taxon>
        <taxon>Micrococcales</taxon>
        <taxon>Promicromonosporaceae</taxon>
        <taxon>Myceligenerans</taxon>
    </lineage>
</organism>
<dbReference type="SUPFAM" id="SSF50998">
    <property type="entry name" value="Quinoprotein alcohol dehydrogenase-like"/>
    <property type="match status" value="2"/>
</dbReference>
<feature type="domain" description="Pyrrolo-quinoline quinone repeat" evidence="1">
    <location>
        <begin position="240"/>
        <end position="402"/>
    </location>
</feature>
<dbReference type="InterPro" id="IPR018391">
    <property type="entry name" value="PQQ_b-propeller_rpt"/>
</dbReference>
<dbReference type="PANTHER" id="PTHR34512:SF30">
    <property type="entry name" value="OUTER MEMBRANE PROTEIN ASSEMBLY FACTOR BAMB"/>
    <property type="match status" value="1"/>
</dbReference>
<evidence type="ECO:0000313" key="2">
    <source>
        <dbReference type="EMBL" id="GAA1874003.1"/>
    </source>
</evidence>
<proteinExistence type="predicted"/>
<reference evidence="3" key="1">
    <citation type="journal article" date="2019" name="Int. J. Syst. Evol. Microbiol.">
        <title>The Global Catalogue of Microorganisms (GCM) 10K type strain sequencing project: providing services to taxonomists for standard genome sequencing and annotation.</title>
        <authorList>
            <consortium name="The Broad Institute Genomics Platform"/>
            <consortium name="The Broad Institute Genome Sequencing Center for Infectious Disease"/>
            <person name="Wu L."/>
            <person name="Ma J."/>
        </authorList>
    </citation>
    <scope>NUCLEOTIDE SEQUENCE [LARGE SCALE GENOMIC DNA]</scope>
    <source>
        <strain evidence="3">JCM 14326</strain>
    </source>
</reference>
<dbReference type="Proteomes" id="UP001501094">
    <property type="component" value="Unassembled WGS sequence"/>
</dbReference>
<evidence type="ECO:0000259" key="1">
    <source>
        <dbReference type="Pfam" id="PF13360"/>
    </source>
</evidence>
<sequence length="624" mass="66801">MTNGSILVRECRSSWPVVDVRYDLLQAVAGTCSDVFLLFPFGRARARIQTNERRGDQIMSLVKLWRRTAPRDDCPVRASVLAATPLRGVGRVPLPTPHGVLVVGYDDQAKTFDARLLSDSHKERWRRALPMGSYGQSIYNPDADELCVPNSFTTYSALDADDGHVRWEADLGSRIRSTAVVVGDRYVIFIGNHVLGFGSGGVTELAVLVGSIFFGKPVAWGGRLYSLAGLRRSEGTSLVVVCFEPTSNQILWTAPIGPDYVVASDTAGPALDTENGWVVAGTSDGHVVAVDAGSGAVVWRTELPGRGVAVRSAPCIVDGVVAVGTLEGVLHLLRSANGDVICSTAVDPMGIWSVPTIHDGSVFVHGGAWLSRRSLADLSAAWEVPVGFNAYSAPVVADGRVLICGGDPPGDGYLVSVSLAAQETPVRVESQYVVGADRDFLRVEYEPGGDVDEIDLDLRHLGRSGHERMLRSGPTSYYWAGEIGQDKRYAEVAVYGRVYSGARQRVVSFVVDTGTTERPDAPQARVLGDAELPASSERRADSGGPVLAAVLATHGKVIDPDLTEDAAQYIRGRGIDPHLIWRGGSARIIASSTLPFPEAQGHTPNRADVLAVIEEWESGGRDDA</sequence>
<name>A0ABP4ZYN6_9MICO</name>
<evidence type="ECO:0000313" key="3">
    <source>
        <dbReference type="Proteomes" id="UP001501094"/>
    </source>
</evidence>
<dbReference type="EMBL" id="BAAANL010000009">
    <property type="protein sequence ID" value="GAA1874003.1"/>
    <property type="molecule type" value="Genomic_DNA"/>
</dbReference>
<protein>
    <recommendedName>
        <fullName evidence="1">Pyrrolo-quinoline quinone repeat domain-containing protein</fullName>
    </recommendedName>
</protein>
<dbReference type="InterPro" id="IPR015943">
    <property type="entry name" value="WD40/YVTN_repeat-like_dom_sf"/>
</dbReference>
<comment type="caution">
    <text evidence="2">The sequence shown here is derived from an EMBL/GenBank/DDBJ whole genome shotgun (WGS) entry which is preliminary data.</text>
</comment>
<dbReference type="InterPro" id="IPR002372">
    <property type="entry name" value="PQQ_rpt_dom"/>
</dbReference>
<gene>
    <name evidence="2" type="ORF">GCM10009751_36880</name>
</gene>